<comment type="caution">
    <text evidence="2">The sequence shown here is derived from an EMBL/GenBank/DDBJ whole genome shotgun (WGS) entry which is preliminary data.</text>
</comment>
<evidence type="ECO:0000313" key="3">
    <source>
        <dbReference type="Proteomes" id="UP000030001"/>
    </source>
</evidence>
<dbReference type="AlphaFoldDB" id="A0A099YEZ5"/>
<feature type="transmembrane region" description="Helical" evidence="1">
    <location>
        <begin position="20"/>
        <end position="36"/>
    </location>
</feature>
<feature type="transmembrane region" description="Helical" evidence="1">
    <location>
        <begin position="117"/>
        <end position="143"/>
    </location>
</feature>
<feature type="transmembrane region" description="Helical" evidence="1">
    <location>
        <begin position="230"/>
        <end position="253"/>
    </location>
</feature>
<organism evidence="2 3">
    <name type="scientific">Limosilactobacillus mucosae</name>
    <name type="common">Lactobacillus mucosae</name>
    <dbReference type="NCBI Taxonomy" id="97478"/>
    <lineage>
        <taxon>Bacteria</taxon>
        <taxon>Bacillati</taxon>
        <taxon>Bacillota</taxon>
        <taxon>Bacilli</taxon>
        <taxon>Lactobacillales</taxon>
        <taxon>Lactobacillaceae</taxon>
        <taxon>Limosilactobacillus</taxon>
    </lineage>
</organism>
<dbReference type="EMBL" id="JROC01000021">
    <property type="protein sequence ID" value="KGL67463.1"/>
    <property type="molecule type" value="Genomic_DNA"/>
</dbReference>
<feature type="transmembrane region" description="Helical" evidence="1">
    <location>
        <begin position="155"/>
        <end position="177"/>
    </location>
</feature>
<sequence length="403" mass="45847">MNVSKITNKIKNIKITGRGIYFFSFIMYFVISFLRTSTYTEVVSSNQLVRITYLIALLLIFKVYFFDQQTVKSFLINSLVILVGVVIWRSTHAIDIFLYMLFVISARDINYHALIEFYLKIGILMLVFMVISSGLGIIKDLVFIRNGVRRHSLGILYPTDFAAHAFFLVLAYCYVYFRKLDWKAYLSFILLAVFLTVETQARLDIISILLMIPVIWIAKRASEGKAFSKFMASFYWMIAPILAYITVLAAYFYSHSKPYIFADKIVSGRLALSHTAFQKYGVSVFGNLVQEHGFGGNAGSKAFYQSGMGGKYFFIDSSFMRLMIIYGVITFVAVIAVMTTIGLKSVLTSDYRLAAIMVMLAISCVIEQHLLDMSYDPFLIALFASEITGHNRHENHDLATLEV</sequence>
<protein>
    <submittedName>
        <fullName evidence="2">Membrane protein</fullName>
    </submittedName>
</protein>
<dbReference type="Proteomes" id="UP000030001">
    <property type="component" value="Unassembled WGS sequence"/>
</dbReference>
<keyword evidence="1" id="KW-0472">Membrane</keyword>
<proteinExistence type="predicted"/>
<accession>A0A099YEZ5</accession>
<feature type="transmembrane region" description="Helical" evidence="1">
    <location>
        <begin position="353"/>
        <end position="371"/>
    </location>
</feature>
<feature type="transmembrane region" description="Helical" evidence="1">
    <location>
        <begin position="48"/>
        <end position="67"/>
    </location>
</feature>
<feature type="transmembrane region" description="Helical" evidence="1">
    <location>
        <begin position="319"/>
        <end position="341"/>
    </location>
</feature>
<name>A0A099YEZ5_LIMMU</name>
<feature type="transmembrane region" description="Helical" evidence="1">
    <location>
        <begin position="189"/>
        <end position="218"/>
    </location>
</feature>
<keyword evidence="1" id="KW-0812">Transmembrane</keyword>
<evidence type="ECO:0000313" key="2">
    <source>
        <dbReference type="EMBL" id="KGL67463.1"/>
    </source>
</evidence>
<evidence type="ECO:0000256" key="1">
    <source>
        <dbReference type="SAM" id="Phobius"/>
    </source>
</evidence>
<feature type="transmembrane region" description="Helical" evidence="1">
    <location>
        <begin position="79"/>
        <end position="105"/>
    </location>
</feature>
<keyword evidence="1" id="KW-1133">Transmembrane helix</keyword>
<reference evidence="2 3" key="1">
    <citation type="submission" date="2014-09" db="EMBL/GenBank/DDBJ databases">
        <title>Lactobacillus mucosae CRL573 Genome Sequencing.</title>
        <authorList>
            <person name="Bleckwedel J."/>
            <person name="Teran L.C."/>
            <person name="Bonacina J."/>
            <person name="Saavedra L."/>
            <person name="Mozzi F.B."/>
            <person name="Raya R.R."/>
        </authorList>
    </citation>
    <scope>NUCLEOTIDE SEQUENCE [LARGE SCALE GENOMIC DNA]</scope>
    <source>
        <strain evidence="2 3">CRL573</strain>
    </source>
</reference>
<gene>
    <name evidence="2" type="ORF">LX03_01165</name>
</gene>